<evidence type="ECO:0000313" key="2">
    <source>
        <dbReference type="EMBL" id="CAI9752836.1"/>
    </source>
</evidence>
<sequence length="141" mass="15894">MTGWLLKVRKLMYLIAMKPQINWELSPLKADTLMELDLSYQSEGKLFGAVSEVGEVKEHFKIRYMEGIILFPSTVTQIAVLTCAPDTPEVEKNCKLLIWINGTKNSQIEISCEDVVRICSGHNTDSSIGYIQHSKDVEDTS</sequence>
<keyword evidence="3" id="KW-1185">Reference proteome</keyword>
<evidence type="ECO:0000259" key="1">
    <source>
        <dbReference type="Pfam" id="PF24474"/>
    </source>
</evidence>
<reference evidence="2" key="1">
    <citation type="submission" date="2023-05" db="EMBL/GenBank/DDBJ databases">
        <authorList>
            <person name="Huff M."/>
        </authorList>
    </citation>
    <scope>NUCLEOTIDE SEQUENCE</scope>
</reference>
<protein>
    <recommendedName>
        <fullName evidence="1">DUF7579 domain-containing protein</fullName>
    </recommendedName>
</protein>
<dbReference type="InterPro" id="IPR056001">
    <property type="entry name" value="DUF7579"/>
</dbReference>
<gene>
    <name evidence="2" type="ORF">FPE_LOCUS267</name>
</gene>
<organism evidence="2 3">
    <name type="scientific">Fraxinus pennsylvanica</name>
    <dbReference type="NCBI Taxonomy" id="56036"/>
    <lineage>
        <taxon>Eukaryota</taxon>
        <taxon>Viridiplantae</taxon>
        <taxon>Streptophyta</taxon>
        <taxon>Embryophyta</taxon>
        <taxon>Tracheophyta</taxon>
        <taxon>Spermatophyta</taxon>
        <taxon>Magnoliopsida</taxon>
        <taxon>eudicotyledons</taxon>
        <taxon>Gunneridae</taxon>
        <taxon>Pentapetalae</taxon>
        <taxon>asterids</taxon>
        <taxon>lamiids</taxon>
        <taxon>Lamiales</taxon>
        <taxon>Oleaceae</taxon>
        <taxon>Oleeae</taxon>
        <taxon>Fraxinus</taxon>
    </lineage>
</organism>
<accession>A0AAD1YK10</accession>
<dbReference type="AlphaFoldDB" id="A0AAD1YK10"/>
<name>A0AAD1YK10_9LAMI</name>
<dbReference type="EMBL" id="OU503036">
    <property type="protein sequence ID" value="CAI9752836.1"/>
    <property type="molecule type" value="Genomic_DNA"/>
</dbReference>
<evidence type="ECO:0000313" key="3">
    <source>
        <dbReference type="Proteomes" id="UP000834106"/>
    </source>
</evidence>
<feature type="domain" description="DUF7579" evidence="1">
    <location>
        <begin position="49"/>
        <end position="123"/>
    </location>
</feature>
<dbReference type="Pfam" id="PF24474">
    <property type="entry name" value="DUF7579"/>
    <property type="match status" value="1"/>
</dbReference>
<proteinExistence type="predicted"/>
<dbReference type="Proteomes" id="UP000834106">
    <property type="component" value="Chromosome 1"/>
</dbReference>